<dbReference type="InterPro" id="IPR004580">
    <property type="entry name" value="Rad18_fungi"/>
</dbReference>
<dbReference type="SMART" id="SM00513">
    <property type="entry name" value="SAP"/>
    <property type="match status" value="1"/>
</dbReference>
<evidence type="ECO:0000259" key="22">
    <source>
        <dbReference type="PROSITE" id="PS51908"/>
    </source>
</evidence>
<dbReference type="GO" id="GO:0003697">
    <property type="term" value="F:single-stranded DNA binding"/>
    <property type="evidence" value="ECO:0007669"/>
    <property type="project" value="UniProtKB-UniRule"/>
</dbReference>
<dbReference type="PANTHER" id="PTHR14134:SF2">
    <property type="entry name" value="E3 UBIQUITIN-PROTEIN LIGASE RAD18"/>
    <property type="match status" value="1"/>
</dbReference>
<evidence type="ECO:0000256" key="13">
    <source>
        <dbReference type="ARBA" id="ARBA00023125"/>
    </source>
</evidence>
<feature type="domain" description="UBZ4-type" evidence="22">
    <location>
        <begin position="169"/>
        <end position="197"/>
    </location>
</feature>
<accession>A0A8J2T987</accession>
<keyword evidence="7 18" id="KW-0808">Transferase</keyword>
<organism evidence="23 24">
    <name type="scientific">Zygosaccharomyces bailii (strain CLIB 213 / ATCC 58445 / CBS 680 / BCRC 21525 / NBRC 1098 / NCYC 1416 / NRRL Y-2227)</name>
    <dbReference type="NCBI Taxonomy" id="1333698"/>
    <lineage>
        <taxon>Eukaryota</taxon>
        <taxon>Fungi</taxon>
        <taxon>Dikarya</taxon>
        <taxon>Ascomycota</taxon>
        <taxon>Saccharomycotina</taxon>
        <taxon>Saccharomycetes</taxon>
        <taxon>Saccharomycetales</taxon>
        <taxon>Saccharomycetaceae</taxon>
        <taxon>Zygosaccharomyces</taxon>
    </lineage>
</organism>
<proteinExistence type="inferred from homology"/>
<dbReference type="InterPro" id="IPR039577">
    <property type="entry name" value="Rad18"/>
</dbReference>
<dbReference type="PROSITE" id="PS51908">
    <property type="entry name" value="ZF_UBZ4"/>
    <property type="match status" value="1"/>
</dbReference>
<evidence type="ECO:0000259" key="20">
    <source>
        <dbReference type="PROSITE" id="PS50089"/>
    </source>
</evidence>
<evidence type="ECO:0000256" key="1">
    <source>
        <dbReference type="ARBA" id="ARBA00000900"/>
    </source>
</evidence>
<comment type="catalytic activity">
    <reaction evidence="1 18">
        <text>S-ubiquitinyl-[E2 ubiquitin-conjugating enzyme]-L-cysteine + [acceptor protein]-L-lysine = [E2 ubiquitin-conjugating enzyme]-L-cysteine + N(6)-ubiquitinyl-[acceptor protein]-L-lysine.</text>
        <dbReference type="EC" id="2.3.2.27"/>
    </reaction>
</comment>
<dbReference type="Gene3D" id="3.30.40.10">
    <property type="entry name" value="Zinc/RING finger domain, C3HC4 (zinc finger)"/>
    <property type="match status" value="1"/>
</dbReference>
<feature type="region of interest" description="Disordered" evidence="19">
    <location>
        <begin position="388"/>
        <end position="412"/>
    </location>
</feature>
<dbReference type="SUPFAM" id="SSF57850">
    <property type="entry name" value="RING/U-box"/>
    <property type="match status" value="1"/>
</dbReference>
<keyword evidence="24" id="KW-1185">Reference proteome</keyword>
<dbReference type="GO" id="GO:0006513">
    <property type="term" value="P:protein monoubiquitination"/>
    <property type="evidence" value="ECO:0007669"/>
    <property type="project" value="InterPro"/>
</dbReference>
<evidence type="ECO:0000256" key="6">
    <source>
        <dbReference type="ARBA" id="ARBA00015551"/>
    </source>
</evidence>
<dbReference type="GO" id="GO:0005634">
    <property type="term" value="C:nucleus"/>
    <property type="evidence" value="ECO:0007669"/>
    <property type="project" value="UniProtKB-SubCell"/>
</dbReference>
<feature type="domain" description="SAP" evidence="21">
    <location>
        <begin position="262"/>
        <end position="296"/>
    </location>
</feature>
<evidence type="ECO:0000259" key="21">
    <source>
        <dbReference type="PROSITE" id="PS50800"/>
    </source>
</evidence>
<sequence length="412" mass="47045">MTLKVTDPTDFRQTAIPQLGQLDTLVRCHICKDFLKVPVLTPCCHTFCSMCIREYLTREPKCPLCLNDLRESSLRSEFLVNEIIGSYKSVRQVLLESLESIKTNKEDPSLIELSDEEDDLQILATHENGTPQRGKAETKHGKISKSPTTTAVESLLNTQKSKLKAREQLAQCPICQDFYPIQLLERSHLDECLTLQTLDNNRPRKRTPPRTNVIQRSLPVASASLMASKRPVCDKLEVSHVDNYLSSLNTSNRRERLPKVNFASMSVTQIKQKLASLGLPTHGAKQNMIARYNHYEILWNSNFCDSIDPLDESELRRQLISWEASHNTSNGNTYNGNTISTMMRRANQSNSYEKLLRDFKTDHFQRKSWIRMFSKHFKSLIDEARSSIPKEAQTSIEDNSSKDISPEGIEKT</sequence>
<feature type="region of interest" description="Disordered" evidence="19">
    <location>
        <begin position="128"/>
        <end position="148"/>
    </location>
</feature>
<dbReference type="GO" id="GO:0006301">
    <property type="term" value="P:DNA damage tolerance"/>
    <property type="evidence" value="ECO:0007669"/>
    <property type="project" value="InterPro"/>
</dbReference>
<evidence type="ECO:0000256" key="16">
    <source>
        <dbReference type="PROSITE-ProRule" id="PRU00175"/>
    </source>
</evidence>
<comment type="subcellular location">
    <subcellularLocation>
        <location evidence="2 18">Nucleus</location>
    </subcellularLocation>
</comment>
<comment type="pathway">
    <text evidence="3 18">Protein modification; protein ubiquitination.</text>
</comment>
<name>A0A8J2T987_ZYGB2</name>
<evidence type="ECO:0000256" key="4">
    <source>
        <dbReference type="ARBA" id="ARBA00009506"/>
    </source>
</evidence>
<protein>
    <recommendedName>
        <fullName evidence="6 18">Postreplication repair E3 ubiquitin-protein ligase RAD18</fullName>
        <ecNumber evidence="5 18">2.3.2.27</ecNumber>
    </recommendedName>
    <alternativeName>
        <fullName evidence="18">RING-type E3 ubiquitin transferase RAD18</fullName>
    </alternativeName>
</protein>
<evidence type="ECO:0000256" key="12">
    <source>
        <dbReference type="ARBA" id="ARBA00022833"/>
    </source>
</evidence>
<evidence type="ECO:0000256" key="9">
    <source>
        <dbReference type="ARBA" id="ARBA00022763"/>
    </source>
</evidence>
<reference evidence="24" key="1">
    <citation type="journal article" date="2013" name="Genome Announc.">
        <title>Genome sequence of the food spoilage yeast Zygosaccharomyces bailii CLIB 213(T).</title>
        <authorList>
            <person name="Galeote V."/>
            <person name="Bigey F."/>
            <person name="Devillers H."/>
            <person name="Neuveglise C."/>
            <person name="Dequin S."/>
        </authorList>
    </citation>
    <scope>NUCLEOTIDE SEQUENCE [LARGE SCALE GENOMIC DNA]</scope>
    <source>
        <strain evidence="24">CLIB 213 / ATCC 58445 / CBS 680 / CCRC 21525 / NBRC 1098 / NCYC 1416 / NRRL Y-2227</strain>
    </source>
</reference>
<dbReference type="SMART" id="SM00184">
    <property type="entry name" value="RING"/>
    <property type="match status" value="1"/>
</dbReference>
<dbReference type="SMART" id="SM00734">
    <property type="entry name" value="ZnF_Rad18"/>
    <property type="match status" value="1"/>
</dbReference>
<keyword evidence="8 18" id="KW-0479">Metal-binding</keyword>
<keyword evidence="13 18" id="KW-0238">DNA-binding</keyword>
<dbReference type="PROSITE" id="PS50089">
    <property type="entry name" value="ZF_RING_2"/>
    <property type="match status" value="1"/>
</dbReference>
<dbReference type="PROSITE" id="PS50800">
    <property type="entry name" value="SAP"/>
    <property type="match status" value="1"/>
</dbReference>
<evidence type="ECO:0000256" key="18">
    <source>
        <dbReference type="RuleBase" id="RU368093"/>
    </source>
</evidence>
<dbReference type="OrthoDB" id="9049620at2759"/>
<dbReference type="EC" id="2.3.2.27" evidence="5 18"/>
<dbReference type="GO" id="GO:0008270">
    <property type="term" value="F:zinc ion binding"/>
    <property type="evidence" value="ECO:0007669"/>
    <property type="project" value="UniProtKB-KW"/>
</dbReference>
<evidence type="ECO:0000256" key="3">
    <source>
        <dbReference type="ARBA" id="ARBA00004906"/>
    </source>
</evidence>
<keyword evidence="11 18" id="KW-0833">Ubl conjugation pathway</keyword>
<feature type="domain" description="RING-type" evidence="20">
    <location>
        <begin position="28"/>
        <end position="65"/>
    </location>
</feature>
<gene>
    <name evidence="23" type="ORF">BN860_00672g</name>
</gene>
<dbReference type="FunFam" id="3.30.40.10:FF:000172">
    <property type="entry name" value="E3 ubiquitin-protein ligase RAD18"/>
    <property type="match status" value="1"/>
</dbReference>
<keyword evidence="12 18" id="KW-0862">Zinc</keyword>
<dbReference type="InterPro" id="IPR003034">
    <property type="entry name" value="SAP_dom"/>
</dbReference>
<dbReference type="GO" id="GO:0006281">
    <property type="term" value="P:DNA repair"/>
    <property type="evidence" value="ECO:0007669"/>
    <property type="project" value="UniProtKB-KW"/>
</dbReference>
<evidence type="ECO:0000256" key="19">
    <source>
        <dbReference type="SAM" id="MobiDB-lite"/>
    </source>
</evidence>
<dbReference type="Pfam" id="PF13923">
    <property type="entry name" value="zf-C3HC4_2"/>
    <property type="match status" value="1"/>
</dbReference>
<dbReference type="GO" id="GO:0097505">
    <property type="term" value="C:Rad6-Rad18 complex"/>
    <property type="evidence" value="ECO:0007669"/>
    <property type="project" value="TreeGrafter"/>
</dbReference>
<keyword evidence="10 16" id="KW-0863">Zinc-finger</keyword>
<evidence type="ECO:0000256" key="7">
    <source>
        <dbReference type="ARBA" id="ARBA00022679"/>
    </source>
</evidence>
<dbReference type="GO" id="GO:0061630">
    <property type="term" value="F:ubiquitin protein ligase activity"/>
    <property type="evidence" value="ECO:0007669"/>
    <property type="project" value="UniProtKB-UniRule"/>
</dbReference>
<evidence type="ECO:0000256" key="15">
    <source>
        <dbReference type="ARBA" id="ARBA00023242"/>
    </source>
</evidence>
<comment type="similarity">
    <text evidence="4 18">Belongs to the RAD18 family.</text>
</comment>
<dbReference type="PROSITE" id="PS00518">
    <property type="entry name" value="ZF_RING_1"/>
    <property type="match status" value="1"/>
</dbReference>
<keyword evidence="14 17" id="KW-0234">DNA repair</keyword>
<dbReference type="PANTHER" id="PTHR14134">
    <property type="entry name" value="E3 UBIQUITIN-PROTEIN LIGASE RAD18"/>
    <property type="match status" value="1"/>
</dbReference>
<evidence type="ECO:0000256" key="5">
    <source>
        <dbReference type="ARBA" id="ARBA00012483"/>
    </source>
</evidence>
<dbReference type="InterPro" id="IPR001841">
    <property type="entry name" value="Znf_RING"/>
</dbReference>
<dbReference type="InterPro" id="IPR006642">
    <property type="entry name" value="Rad18_UBZ4"/>
</dbReference>
<evidence type="ECO:0000256" key="11">
    <source>
        <dbReference type="ARBA" id="ARBA00022786"/>
    </source>
</evidence>
<evidence type="ECO:0000256" key="10">
    <source>
        <dbReference type="ARBA" id="ARBA00022771"/>
    </source>
</evidence>
<dbReference type="AlphaFoldDB" id="A0A8J2T987"/>
<dbReference type="Pfam" id="PF02037">
    <property type="entry name" value="SAP"/>
    <property type="match status" value="1"/>
</dbReference>
<keyword evidence="9 17" id="KW-0227">DNA damage</keyword>
<dbReference type="UniPathway" id="UPA00143"/>
<dbReference type="EMBL" id="HG316464">
    <property type="protein sequence ID" value="CDF91343.1"/>
    <property type="molecule type" value="Genomic_DNA"/>
</dbReference>
<dbReference type="NCBIfam" id="TIGR00599">
    <property type="entry name" value="rad18"/>
    <property type="match status" value="1"/>
</dbReference>
<feature type="compositionally biased region" description="Basic and acidic residues" evidence="19">
    <location>
        <begin position="399"/>
        <end position="412"/>
    </location>
</feature>
<dbReference type="InterPro" id="IPR013083">
    <property type="entry name" value="Znf_RING/FYVE/PHD"/>
</dbReference>
<comment type="function">
    <text evidence="18">E3 RING-finger protein, member of the UBC2/RAD6 epistasis group. Associates to the E2 ubiquitin conjugating enzyme UBC2/RAD6 to form the UBC2-RAD18 ubiquitin ligase complex involved in postreplicative repair (PRR) of damaged DNA.</text>
</comment>
<evidence type="ECO:0000313" key="24">
    <source>
        <dbReference type="Proteomes" id="UP000019375"/>
    </source>
</evidence>
<dbReference type="Proteomes" id="UP000019375">
    <property type="component" value="Unassembled WGS sequence"/>
</dbReference>
<evidence type="ECO:0000256" key="17">
    <source>
        <dbReference type="PROSITE-ProRule" id="PRU01256"/>
    </source>
</evidence>
<evidence type="ECO:0000256" key="8">
    <source>
        <dbReference type="ARBA" id="ARBA00022723"/>
    </source>
</evidence>
<evidence type="ECO:0000313" key="23">
    <source>
        <dbReference type="EMBL" id="CDF91343.1"/>
    </source>
</evidence>
<dbReference type="InterPro" id="IPR017907">
    <property type="entry name" value="Znf_RING_CS"/>
</dbReference>
<keyword evidence="15 18" id="KW-0539">Nucleus</keyword>
<evidence type="ECO:0000256" key="2">
    <source>
        <dbReference type="ARBA" id="ARBA00004123"/>
    </source>
</evidence>
<comment type="subunit">
    <text evidence="18">Interacts with E2 UBC2, forming a complex with ubiquitin ligase activity.</text>
</comment>
<evidence type="ECO:0000256" key="14">
    <source>
        <dbReference type="ARBA" id="ARBA00023204"/>
    </source>
</evidence>